<dbReference type="EMBL" id="QGKV02000299">
    <property type="protein sequence ID" value="KAF3594178.1"/>
    <property type="molecule type" value="Genomic_DNA"/>
</dbReference>
<name>A0ABQ7EAD1_BRACR</name>
<comment type="caution">
    <text evidence="1">The sequence shown here is derived from an EMBL/GenBank/DDBJ whole genome shotgun (WGS) entry which is preliminary data.</text>
</comment>
<dbReference type="Gene3D" id="1.10.510.10">
    <property type="entry name" value="Transferase(Phosphotransferase) domain 1"/>
    <property type="match status" value="1"/>
</dbReference>
<evidence type="ECO:0000313" key="2">
    <source>
        <dbReference type="Proteomes" id="UP000266723"/>
    </source>
</evidence>
<sequence>MTCCSCFGPRRRHDVTKNPKLIKGFSDHNSRPDQPSPSSGLALPYFRSLNIRRIADPRLAIQGDPYLEEAVRRAVQLAYMCLRDQAKARPTIREIVEALEVLVEYIARKKVEGSPVNEEDGGLERRRDVADAKRWAKDFRDEQRKSKTVPKRTRF</sequence>
<dbReference type="Proteomes" id="UP000266723">
    <property type="component" value="Unassembled WGS sequence"/>
</dbReference>
<proteinExistence type="predicted"/>
<evidence type="ECO:0000313" key="1">
    <source>
        <dbReference type="EMBL" id="KAF3594178.1"/>
    </source>
</evidence>
<protein>
    <recommendedName>
        <fullName evidence="3">Protein kinase domain-containing protein</fullName>
    </recommendedName>
</protein>
<reference evidence="1 2" key="1">
    <citation type="journal article" date="2020" name="BMC Genomics">
        <title>Intraspecific diversification of the crop wild relative Brassica cretica Lam. using demographic model selection.</title>
        <authorList>
            <person name="Kioukis A."/>
            <person name="Michalopoulou V.A."/>
            <person name="Briers L."/>
            <person name="Pirintsos S."/>
            <person name="Studholme D.J."/>
            <person name="Pavlidis P."/>
            <person name="Sarris P.F."/>
        </authorList>
    </citation>
    <scope>NUCLEOTIDE SEQUENCE [LARGE SCALE GENOMIC DNA]</scope>
    <source>
        <strain evidence="2">cv. PFS-1207/04</strain>
    </source>
</reference>
<gene>
    <name evidence="1" type="ORF">DY000_02025383</name>
</gene>
<evidence type="ECO:0008006" key="3">
    <source>
        <dbReference type="Google" id="ProtNLM"/>
    </source>
</evidence>
<organism evidence="1 2">
    <name type="scientific">Brassica cretica</name>
    <name type="common">Mustard</name>
    <dbReference type="NCBI Taxonomy" id="69181"/>
    <lineage>
        <taxon>Eukaryota</taxon>
        <taxon>Viridiplantae</taxon>
        <taxon>Streptophyta</taxon>
        <taxon>Embryophyta</taxon>
        <taxon>Tracheophyta</taxon>
        <taxon>Spermatophyta</taxon>
        <taxon>Magnoliopsida</taxon>
        <taxon>eudicotyledons</taxon>
        <taxon>Gunneridae</taxon>
        <taxon>Pentapetalae</taxon>
        <taxon>rosids</taxon>
        <taxon>malvids</taxon>
        <taxon>Brassicales</taxon>
        <taxon>Brassicaceae</taxon>
        <taxon>Brassiceae</taxon>
        <taxon>Brassica</taxon>
    </lineage>
</organism>
<accession>A0ABQ7EAD1</accession>
<keyword evidence="2" id="KW-1185">Reference proteome</keyword>